<evidence type="ECO:0000256" key="6">
    <source>
        <dbReference type="ARBA" id="ARBA00023242"/>
    </source>
</evidence>
<dbReference type="PROSITE" id="PS50090">
    <property type="entry name" value="MYB_LIKE"/>
    <property type="match status" value="3"/>
</dbReference>
<feature type="domain" description="HTH myb-type" evidence="9">
    <location>
        <begin position="162"/>
        <end position="217"/>
    </location>
</feature>
<dbReference type="GO" id="GO:0000978">
    <property type="term" value="F:RNA polymerase II cis-regulatory region sequence-specific DNA binding"/>
    <property type="evidence" value="ECO:0007669"/>
    <property type="project" value="TreeGrafter"/>
</dbReference>
<dbReference type="KEGG" id="bpg:Bathy10g03950"/>
<feature type="domain" description="Myb-like" evidence="8">
    <location>
        <begin position="104"/>
        <end position="161"/>
    </location>
</feature>
<dbReference type="CDD" id="cd00167">
    <property type="entry name" value="SANT"/>
    <property type="match status" value="3"/>
</dbReference>
<dbReference type="GeneID" id="19013470"/>
<dbReference type="GO" id="GO:0005634">
    <property type="term" value="C:nucleus"/>
    <property type="evidence" value="ECO:0007669"/>
    <property type="project" value="UniProtKB-SubCell"/>
</dbReference>
<feature type="domain" description="HTH myb-type" evidence="9">
    <location>
        <begin position="109"/>
        <end position="161"/>
    </location>
</feature>
<evidence type="ECO:0000256" key="7">
    <source>
        <dbReference type="SAM" id="MobiDB-lite"/>
    </source>
</evidence>
<dbReference type="Pfam" id="PF00249">
    <property type="entry name" value="Myb_DNA-binding"/>
    <property type="match status" value="3"/>
</dbReference>
<dbReference type="InterPro" id="IPR009057">
    <property type="entry name" value="Homeodomain-like_sf"/>
</dbReference>
<feature type="compositionally biased region" description="Low complexity" evidence="7">
    <location>
        <begin position="293"/>
        <end position="313"/>
    </location>
</feature>
<keyword evidence="6" id="KW-0539">Nucleus</keyword>
<dbReference type="STRING" id="41875.K8F8U2"/>
<evidence type="ECO:0000256" key="4">
    <source>
        <dbReference type="ARBA" id="ARBA00023125"/>
    </source>
</evidence>
<organism evidence="10 11">
    <name type="scientific">Bathycoccus prasinos</name>
    <dbReference type="NCBI Taxonomy" id="41875"/>
    <lineage>
        <taxon>Eukaryota</taxon>
        <taxon>Viridiplantae</taxon>
        <taxon>Chlorophyta</taxon>
        <taxon>Mamiellophyceae</taxon>
        <taxon>Mamiellales</taxon>
        <taxon>Bathycoccaceae</taxon>
        <taxon>Bathycoccus</taxon>
    </lineage>
</organism>
<dbReference type="AlphaFoldDB" id="K8F8U2"/>
<keyword evidence="11" id="KW-1185">Reference proteome</keyword>
<dbReference type="InterPro" id="IPR001005">
    <property type="entry name" value="SANT/Myb"/>
</dbReference>
<dbReference type="OrthoDB" id="2143914at2759"/>
<dbReference type="Gene3D" id="1.10.10.60">
    <property type="entry name" value="Homeodomain-like"/>
    <property type="match status" value="3"/>
</dbReference>
<dbReference type="SMART" id="SM00717">
    <property type="entry name" value="SANT"/>
    <property type="match status" value="3"/>
</dbReference>
<dbReference type="PANTHER" id="PTHR45614:SF232">
    <property type="entry name" value="TRANSCRIPTION FACTOR MYB3R-2"/>
    <property type="match status" value="1"/>
</dbReference>
<dbReference type="PANTHER" id="PTHR45614">
    <property type="entry name" value="MYB PROTEIN-RELATED"/>
    <property type="match status" value="1"/>
</dbReference>
<accession>K8F8U2</accession>
<sequence length="737" mass="81595">MPPGRPPLTKIINALQKKKATMISKKKTNVKTKTKKKPLKMKEEDFFFNSSGGMMMTEEEEEEEENNRILAHGNDEEEKNYETNGMNLKEILTQRLEGRVGGPTRRSAKGGWTPAEDDVLRRAVAIYKGKNWKKIAEYFKTNEGVEKRTDVQCLHRWQKVLNPELVKGPWLKEEDEKIISLVAELGAKQWSKIAQQLPGRIGKQCRERWYNHLNPEIKREDWSEEEDLLLIRKHQECGNKWADIAKNFVGRTDNAIKNHWNSTLKRRVEEAYAKGLPAEAAAFHNSSDENGKKLSSGKGTKSAKASAKNQSQQASLIVAKTSTAEYRKYVVSNDDGEDIFDPLAGTVFAETKTNRKTLGGTVGATKRAAEMGGKKNNGENAKKYRKKDSSNDAGLVSAAAGAPYEMNNHHRQHHHHNSPSTRFHFQSPNTYAAAAARTPTDVRKYANEEDAERGFEDVFDEHDNTMVHSPLASPSLLNWVNGGGVTTRVTPGRLHAQTNAREGTMYDKYVASPQQHDSPTNRLLSPEMKKKMATTTMMTTTSAHHHSDPSNIPFHDMYQKMQQQLLQQKEAERINMTGGASVDPPPAPTKAPRGFADGSCAFDNTAITFQSPPARGGNDVSTSAQMHADGDGDVTANGLVVAGLGKVSNYDGTGKKTKKNNNRLSHLFRMGQDNSVGGANNGGSGERMPSVLRGKQERETLEHHIAASPPRAMKLADAGMPINFAGGFSPSNFLNRN</sequence>
<comment type="subcellular location">
    <subcellularLocation>
        <location evidence="1">Nucleus</location>
    </subcellularLocation>
</comment>
<keyword evidence="4" id="KW-0238">DNA-binding</keyword>
<dbReference type="InterPro" id="IPR050560">
    <property type="entry name" value="MYB_TF"/>
</dbReference>
<proteinExistence type="predicted"/>
<protein>
    <submittedName>
        <fullName evidence="10">Unnamed protein product</fullName>
    </submittedName>
</protein>
<evidence type="ECO:0000259" key="8">
    <source>
        <dbReference type="PROSITE" id="PS50090"/>
    </source>
</evidence>
<keyword evidence="2" id="KW-0677">Repeat</keyword>
<evidence type="ECO:0000256" key="5">
    <source>
        <dbReference type="ARBA" id="ARBA00023163"/>
    </source>
</evidence>
<dbReference type="eggNOG" id="KOG0048">
    <property type="taxonomic scope" value="Eukaryota"/>
</dbReference>
<dbReference type="FunFam" id="1.10.10.60:FF:000010">
    <property type="entry name" value="Transcriptional activator Myb isoform A"/>
    <property type="match status" value="1"/>
</dbReference>
<dbReference type="FunFam" id="1.10.10.60:FF:000016">
    <property type="entry name" value="Transcriptional activator Myb isoform A"/>
    <property type="match status" value="1"/>
</dbReference>
<reference evidence="10 11" key="1">
    <citation type="submission" date="2011-10" db="EMBL/GenBank/DDBJ databases">
        <authorList>
            <person name="Genoscope - CEA"/>
        </authorList>
    </citation>
    <scope>NUCLEOTIDE SEQUENCE [LARGE SCALE GENOMIC DNA]</scope>
    <source>
        <strain evidence="10 11">RCC 1105</strain>
    </source>
</reference>
<dbReference type="GO" id="GO:0000981">
    <property type="term" value="F:DNA-binding transcription factor activity, RNA polymerase II-specific"/>
    <property type="evidence" value="ECO:0007669"/>
    <property type="project" value="TreeGrafter"/>
</dbReference>
<dbReference type="RefSeq" id="XP_007510485.1">
    <property type="nucleotide sequence ID" value="XM_007510423.1"/>
</dbReference>
<feature type="region of interest" description="Disordered" evidence="7">
    <location>
        <begin position="363"/>
        <end position="393"/>
    </location>
</feature>
<dbReference type="PROSITE" id="PS51294">
    <property type="entry name" value="HTH_MYB"/>
    <property type="match status" value="3"/>
</dbReference>
<evidence type="ECO:0000256" key="1">
    <source>
        <dbReference type="ARBA" id="ARBA00004123"/>
    </source>
</evidence>
<evidence type="ECO:0000256" key="2">
    <source>
        <dbReference type="ARBA" id="ARBA00022737"/>
    </source>
</evidence>
<feature type="domain" description="Myb-like" evidence="8">
    <location>
        <begin position="162"/>
        <end position="213"/>
    </location>
</feature>
<feature type="domain" description="HTH myb-type" evidence="9">
    <location>
        <begin position="218"/>
        <end position="268"/>
    </location>
</feature>
<dbReference type="EMBL" id="FO082269">
    <property type="protein sequence ID" value="CCO18018.1"/>
    <property type="molecule type" value="Genomic_DNA"/>
</dbReference>
<name>K8F8U2_9CHLO</name>
<feature type="region of interest" description="Disordered" evidence="7">
    <location>
        <begin position="283"/>
        <end position="313"/>
    </location>
</feature>
<evidence type="ECO:0000259" key="9">
    <source>
        <dbReference type="PROSITE" id="PS51294"/>
    </source>
</evidence>
<evidence type="ECO:0000313" key="11">
    <source>
        <dbReference type="Proteomes" id="UP000198341"/>
    </source>
</evidence>
<evidence type="ECO:0000256" key="3">
    <source>
        <dbReference type="ARBA" id="ARBA00023015"/>
    </source>
</evidence>
<feature type="domain" description="Myb-like" evidence="8">
    <location>
        <begin position="214"/>
        <end position="264"/>
    </location>
</feature>
<dbReference type="Proteomes" id="UP000198341">
    <property type="component" value="Chromosome 10"/>
</dbReference>
<gene>
    <name evidence="10" type="ordered locus">Bathy10g03950</name>
</gene>
<dbReference type="SUPFAM" id="SSF46689">
    <property type="entry name" value="Homeodomain-like"/>
    <property type="match status" value="2"/>
</dbReference>
<feature type="compositionally biased region" description="Basic and acidic residues" evidence="7">
    <location>
        <begin position="367"/>
        <end position="390"/>
    </location>
</feature>
<evidence type="ECO:0000313" key="10">
    <source>
        <dbReference type="EMBL" id="CCO18018.1"/>
    </source>
</evidence>
<keyword evidence="5" id="KW-0804">Transcription</keyword>
<dbReference type="InterPro" id="IPR017930">
    <property type="entry name" value="Myb_dom"/>
</dbReference>
<keyword evidence="3" id="KW-0805">Transcription regulation</keyword>